<comment type="caution">
    <text evidence="1">The sequence shown here is derived from an EMBL/GenBank/DDBJ whole genome shotgun (WGS) entry which is preliminary data.</text>
</comment>
<sequence>MAFGFYINILIIGQQVEIEDGGEKIRLIGHESVEKLLEFSLRTVLAPYTFISVGYTSFTKLQKISTMLAELSLKVPGVTSGVVHTR</sequence>
<gene>
    <name evidence="1" type="ORF">QE152_g1811</name>
</gene>
<proteinExistence type="predicted"/>
<evidence type="ECO:0000313" key="2">
    <source>
        <dbReference type="Proteomes" id="UP001458880"/>
    </source>
</evidence>
<dbReference type="EMBL" id="JASPKY010000011">
    <property type="protein sequence ID" value="KAK9753693.1"/>
    <property type="molecule type" value="Genomic_DNA"/>
</dbReference>
<name>A0AAW1N5J8_POPJA</name>
<accession>A0AAW1N5J8</accession>
<reference evidence="1 2" key="1">
    <citation type="journal article" date="2024" name="BMC Genomics">
        <title>De novo assembly and annotation of Popillia japonica's genome with initial clues to its potential as an invasive pest.</title>
        <authorList>
            <person name="Cucini C."/>
            <person name="Boschi S."/>
            <person name="Funari R."/>
            <person name="Cardaioli E."/>
            <person name="Iannotti N."/>
            <person name="Marturano G."/>
            <person name="Paoli F."/>
            <person name="Bruttini M."/>
            <person name="Carapelli A."/>
            <person name="Frati F."/>
            <person name="Nardi F."/>
        </authorList>
    </citation>
    <scope>NUCLEOTIDE SEQUENCE [LARGE SCALE GENOMIC DNA]</scope>
    <source>
        <strain evidence="1">DMR45628</strain>
    </source>
</reference>
<evidence type="ECO:0000313" key="1">
    <source>
        <dbReference type="EMBL" id="KAK9753693.1"/>
    </source>
</evidence>
<dbReference type="Proteomes" id="UP001458880">
    <property type="component" value="Unassembled WGS sequence"/>
</dbReference>
<protein>
    <submittedName>
        <fullName evidence="1">Uncharacterized protein</fullName>
    </submittedName>
</protein>
<keyword evidence="2" id="KW-1185">Reference proteome</keyword>
<organism evidence="1 2">
    <name type="scientific">Popillia japonica</name>
    <name type="common">Japanese beetle</name>
    <dbReference type="NCBI Taxonomy" id="7064"/>
    <lineage>
        <taxon>Eukaryota</taxon>
        <taxon>Metazoa</taxon>
        <taxon>Ecdysozoa</taxon>
        <taxon>Arthropoda</taxon>
        <taxon>Hexapoda</taxon>
        <taxon>Insecta</taxon>
        <taxon>Pterygota</taxon>
        <taxon>Neoptera</taxon>
        <taxon>Endopterygota</taxon>
        <taxon>Coleoptera</taxon>
        <taxon>Polyphaga</taxon>
        <taxon>Scarabaeiformia</taxon>
        <taxon>Scarabaeidae</taxon>
        <taxon>Rutelinae</taxon>
        <taxon>Popillia</taxon>
    </lineage>
</organism>
<dbReference type="AlphaFoldDB" id="A0AAW1N5J8"/>